<dbReference type="RefSeq" id="WP_060108268.1">
    <property type="nucleotide sequence ID" value="NZ_LPEQ01000113.1"/>
</dbReference>
<comment type="caution">
    <text evidence="2">The sequence shown here is derived from an EMBL/GenBank/DDBJ whole genome shotgun (WGS) entry which is preliminary data.</text>
</comment>
<evidence type="ECO:0000313" key="2">
    <source>
        <dbReference type="EMBL" id="KVV40947.1"/>
    </source>
</evidence>
<keyword evidence="1" id="KW-0732">Signal</keyword>
<organism evidence="2 3">
    <name type="scientific">Burkholderia territorii</name>
    <dbReference type="NCBI Taxonomy" id="1503055"/>
    <lineage>
        <taxon>Bacteria</taxon>
        <taxon>Pseudomonadati</taxon>
        <taxon>Pseudomonadota</taxon>
        <taxon>Betaproteobacteria</taxon>
        <taxon>Burkholderiales</taxon>
        <taxon>Burkholderiaceae</taxon>
        <taxon>Burkholderia</taxon>
        <taxon>Burkholderia cepacia complex</taxon>
    </lineage>
</organism>
<feature type="chain" id="PRO_5007125023" description="HNH endonuclease" evidence="1">
    <location>
        <begin position="20"/>
        <end position="166"/>
    </location>
</feature>
<dbReference type="EMBL" id="LPEQ01000113">
    <property type="protein sequence ID" value="KVV40947.1"/>
    <property type="molecule type" value="Genomic_DNA"/>
</dbReference>
<dbReference type="AlphaFoldDB" id="A0A105V497"/>
<name>A0A105V497_9BURK</name>
<protein>
    <recommendedName>
        <fullName evidence="4">HNH endonuclease</fullName>
    </recommendedName>
</protein>
<proteinExistence type="predicted"/>
<reference evidence="2 3" key="1">
    <citation type="submission" date="2015-11" db="EMBL/GenBank/DDBJ databases">
        <title>Expanding the genomic diversity of Burkholderia species for the development of highly accurate diagnostics.</title>
        <authorList>
            <person name="Sahl J."/>
            <person name="Keim P."/>
            <person name="Wagner D."/>
        </authorList>
    </citation>
    <scope>NUCLEOTIDE SEQUENCE [LARGE SCALE GENOMIC DNA]</scope>
    <source>
        <strain evidence="2 3">MSMB1301WGS</strain>
    </source>
</reference>
<sequence length="166" mass="18921">MKHLLAAFAFSMASLGSLGADLPDATLTPGAINPDVTQENISSTVCVKGWTRTVRPPMWYTNKLKKTQIREYGYDDTNPRDYEEDHLIPLSVGGNPTDPRNLWPQPRHSEWNADRKDDLEFALYKGVCNGEISLAEAQHAFATNWIEAYRRYGSLLRRYHAHHFTD</sequence>
<evidence type="ECO:0000256" key="1">
    <source>
        <dbReference type="SAM" id="SignalP"/>
    </source>
</evidence>
<evidence type="ECO:0008006" key="4">
    <source>
        <dbReference type="Google" id="ProtNLM"/>
    </source>
</evidence>
<accession>A0A105V497</accession>
<evidence type="ECO:0000313" key="3">
    <source>
        <dbReference type="Proteomes" id="UP000062317"/>
    </source>
</evidence>
<feature type="signal peptide" evidence="1">
    <location>
        <begin position="1"/>
        <end position="19"/>
    </location>
</feature>
<keyword evidence="3" id="KW-1185">Reference proteome</keyword>
<dbReference type="Proteomes" id="UP000062317">
    <property type="component" value="Unassembled WGS sequence"/>
</dbReference>
<gene>
    <name evidence="2" type="ORF">WT27_13570</name>
</gene>